<dbReference type="PANTHER" id="PTHR28136:SF1">
    <property type="entry name" value="NUCLEUS EXPORT PROTEIN BRL1"/>
    <property type="match status" value="1"/>
</dbReference>
<reference evidence="4" key="1">
    <citation type="journal article" date="2020" name="Stud. Mycol.">
        <title>101 Dothideomycetes genomes: a test case for predicting lifestyles and emergence of pathogens.</title>
        <authorList>
            <person name="Haridas S."/>
            <person name="Albert R."/>
            <person name="Binder M."/>
            <person name="Bloem J."/>
            <person name="Labutti K."/>
            <person name="Salamov A."/>
            <person name="Andreopoulos B."/>
            <person name="Baker S."/>
            <person name="Barry K."/>
            <person name="Bills G."/>
            <person name="Bluhm B."/>
            <person name="Cannon C."/>
            <person name="Castanera R."/>
            <person name="Culley D."/>
            <person name="Daum C."/>
            <person name="Ezra D."/>
            <person name="Gonzalez J."/>
            <person name="Henrissat B."/>
            <person name="Kuo A."/>
            <person name="Liang C."/>
            <person name="Lipzen A."/>
            <person name="Lutzoni F."/>
            <person name="Magnuson J."/>
            <person name="Mondo S."/>
            <person name="Nolan M."/>
            <person name="Ohm R."/>
            <person name="Pangilinan J."/>
            <person name="Park H.-J."/>
            <person name="Ramirez L."/>
            <person name="Alfaro M."/>
            <person name="Sun H."/>
            <person name="Tritt A."/>
            <person name="Yoshinaga Y."/>
            <person name="Zwiers L.-H."/>
            <person name="Turgeon B."/>
            <person name="Goodwin S."/>
            <person name="Spatafora J."/>
            <person name="Crous P."/>
            <person name="Grigoriev I."/>
        </authorList>
    </citation>
    <scope>NUCLEOTIDE SEQUENCE</scope>
    <source>
        <strain evidence="4">CBS 119925</strain>
    </source>
</reference>
<dbReference type="EMBL" id="MU006600">
    <property type="protein sequence ID" value="KAF2743155.1"/>
    <property type="molecule type" value="Genomic_DNA"/>
</dbReference>
<evidence type="ECO:0000313" key="4">
    <source>
        <dbReference type="EMBL" id="KAF2743155.1"/>
    </source>
</evidence>
<dbReference type="SMART" id="SM01042">
    <property type="entry name" value="Brr6_like_C_C"/>
    <property type="match status" value="1"/>
</dbReference>
<feature type="region of interest" description="Disordered" evidence="1">
    <location>
        <begin position="1"/>
        <end position="113"/>
    </location>
</feature>
<dbReference type="GO" id="GO:0031965">
    <property type="term" value="C:nuclear membrane"/>
    <property type="evidence" value="ECO:0007669"/>
    <property type="project" value="InterPro"/>
</dbReference>
<dbReference type="GO" id="GO:0055088">
    <property type="term" value="P:lipid homeostasis"/>
    <property type="evidence" value="ECO:0007669"/>
    <property type="project" value="InterPro"/>
</dbReference>
<proteinExistence type="predicted"/>
<feature type="compositionally biased region" description="Polar residues" evidence="1">
    <location>
        <begin position="56"/>
        <end position="70"/>
    </location>
</feature>
<evidence type="ECO:0000256" key="1">
    <source>
        <dbReference type="SAM" id="MobiDB-lite"/>
    </source>
</evidence>
<feature type="domain" description="Brl1/Brr6" evidence="3">
    <location>
        <begin position="235"/>
        <end position="365"/>
    </location>
</feature>
<feature type="region of interest" description="Disordered" evidence="1">
    <location>
        <begin position="126"/>
        <end position="171"/>
    </location>
</feature>
<dbReference type="InterPro" id="IPR018767">
    <property type="entry name" value="Brl1/Brr6_dom"/>
</dbReference>
<organism evidence="4 5">
    <name type="scientific">Sporormia fimetaria CBS 119925</name>
    <dbReference type="NCBI Taxonomy" id="1340428"/>
    <lineage>
        <taxon>Eukaryota</taxon>
        <taxon>Fungi</taxon>
        <taxon>Dikarya</taxon>
        <taxon>Ascomycota</taxon>
        <taxon>Pezizomycotina</taxon>
        <taxon>Dothideomycetes</taxon>
        <taxon>Pleosporomycetidae</taxon>
        <taxon>Pleosporales</taxon>
        <taxon>Sporormiaceae</taxon>
        <taxon>Sporormia</taxon>
    </lineage>
</organism>
<keyword evidence="2" id="KW-0812">Transmembrane</keyword>
<dbReference type="GO" id="GO:0006998">
    <property type="term" value="P:nuclear envelope organization"/>
    <property type="evidence" value="ECO:0007669"/>
    <property type="project" value="InterPro"/>
</dbReference>
<dbReference type="Pfam" id="PF10104">
    <property type="entry name" value="Brr6_like_C_C"/>
    <property type="match status" value="1"/>
</dbReference>
<dbReference type="OrthoDB" id="5961at2759"/>
<feature type="compositionally biased region" description="Basic and acidic residues" evidence="1">
    <location>
        <begin position="159"/>
        <end position="171"/>
    </location>
</feature>
<sequence>MASPMDFEYENKTGPVDPNSPFLQLRNLKRPHSDLDPPHKRNANSFATPNVPRLRQPNSESFLFSAQSKPLSALPSHVQSQKWEPRTPKSDIDFSSGGETPNTPAQDSDAPTPETQIAASMGRLMNDAGESSSPRKPRRESWFKSSLKSVFSPSPSPAKESRRPYSTKAEQRVMKRRTKNRKVALQSGYDSDDMQVQASLATQHAGQDVAHLGYARQAGVFFSWIEAHPDLPAVLGSYFYFFVNTCMGIGFLFFIWWIWRALNADIAVEEHKHEAEIMREIALCFKQYTDNRCAPETRVPAMENACGNWESCMNRDPHKLAKGSVTARTFANIFNSFVETLSYKSMVWMSSFFLLYPLSLWAYSRRSIHVTHHTAPSPYPYQSMVVDEDEEDEESRRKRPRHGNSSAQILL</sequence>
<gene>
    <name evidence="4" type="ORF">M011DRAFT_481109</name>
</gene>
<evidence type="ECO:0000256" key="2">
    <source>
        <dbReference type="SAM" id="Phobius"/>
    </source>
</evidence>
<feature type="region of interest" description="Disordered" evidence="1">
    <location>
        <begin position="380"/>
        <end position="411"/>
    </location>
</feature>
<evidence type="ECO:0000313" key="5">
    <source>
        <dbReference type="Proteomes" id="UP000799440"/>
    </source>
</evidence>
<evidence type="ECO:0000259" key="3">
    <source>
        <dbReference type="SMART" id="SM01042"/>
    </source>
</evidence>
<feature type="compositionally biased region" description="Basic and acidic residues" evidence="1">
    <location>
        <begin position="83"/>
        <end position="92"/>
    </location>
</feature>
<dbReference type="AlphaFoldDB" id="A0A6A6UYB3"/>
<keyword evidence="5" id="KW-1185">Reference proteome</keyword>
<keyword evidence="2" id="KW-1133">Transmembrane helix</keyword>
<dbReference type="InterPro" id="IPR040202">
    <property type="entry name" value="Brl1/Brr6"/>
</dbReference>
<protein>
    <recommendedName>
        <fullName evidence="3">Brl1/Brr6 domain-containing protein</fullName>
    </recommendedName>
</protein>
<feature type="compositionally biased region" description="Low complexity" evidence="1">
    <location>
        <begin position="143"/>
        <end position="153"/>
    </location>
</feature>
<dbReference type="Proteomes" id="UP000799440">
    <property type="component" value="Unassembled WGS sequence"/>
</dbReference>
<name>A0A6A6UYB3_9PLEO</name>
<dbReference type="PANTHER" id="PTHR28136">
    <property type="entry name" value="NUCLEUS EXPORT PROTEIN BRR6"/>
    <property type="match status" value="1"/>
</dbReference>
<feature type="transmembrane region" description="Helical" evidence="2">
    <location>
        <begin position="238"/>
        <end position="259"/>
    </location>
</feature>
<keyword evidence="2" id="KW-0472">Membrane</keyword>
<accession>A0A6A6UYB3</accession>
<feature type="compositionally biased region" description="Polar residues" evidence="1">
    <location>
        <begin position="97"/>
        <end position="106"/>
    </location>
</feature>